<dbReference type="Proteomes" id="UP000019103">
    <property type="component" value="Unassembled WGS sequence"/>
</dbReference>
<gene>
    <name evidence="2" type="ORF">PFUGPA_03237</name>
</gene>
<reference evidence="2 3" key="1">
    <citation type="submission" date="2013-02" db="EMBL/GenBank/DDBJ databases">
        <title>The Genome Annotation of Plasmodium falciparum Palo Alto/Uganda.</title>
        <authorList>
            <consortium name="The Broad Institute Genome Sequencing Platform"/>
            <consortium name="The Broad Institute Genome Sequencing Center for Infectious Disease"/>
            <person name="Neafsey D."/>
            <person name="Hoffman S."/>
            <person name="Volkman S."/>
            <person name="Rosenthal P."/>
            <person name="Walker B."/>
            <person name="Young S.K."/>
            <person name="Zeng Q."/>
            <person name="Gargeya S."/>
            <person name="Fitzgerald M."/>
            <person name="Haas B."/>
            <person name="Abouelleil A."/>
            <person name="Allen A.W."/>
            <person name="Alvarado L."/>
            <person name="Arachchi H.M."/>
            <person name="Berlin A.M."/>
            <person name="Chapman S.B."/>
            <person name="Gainer-Dewar J."/>
            <person name="Goldberg J."/>
            <person name="Griggs A."/>
            <person name="Gujja S."/>
            <person name="Hansen M."/>
            <person name="Howarth C."/>
            <person name="Imamovic A."/>
            <person name="Ireland A."/>
            <person name="Larimer J."/>
            <person name="McCowan C."/>
            <person name="Murphy C."/>
            <person name="Pearson M."/>
            <person name="Poon T.W."/>
            <person name="Priest M."/>
            <person name="Roberts A."/>
            <person name="Saif S."/>
            <person name="Shea T."/>
            <person name="Sisk P."/>
            <person name="Sykes S."/>
            <person name="Wortman J."/>
            <person name="Nusbaum C."/>
            <person name="Birren B."/>
        </authorList>
    </citation>
    <scope>NUCLEOTIDE SEQUENCE [LARGE SCALE GENOMIC DNA]</scope>
    <source>
        <strain evidence="2 3">Palo Alto/Uganda</strain>
    </source>
</reference>
<keyword evidence="1" id="KW-0175">Coiled coil</keyword>
<dbReference type="AlphaFoldDB" id="W4IXB1"/>
<organism evidence="2 3">
    <name type="scientific">Plasmodium falciparum (isolate Palo Alto / Uganda)</name>
    <dbReference type="NCBI Taxonomy" id="57270"/>
    <lineage>
        <taxon>Eukaryota</taxon>
        <taxon>Sar</taxon>
        <taxon>Alveolata</taxon>
        <taxon>Apicomplexa</taxon>
        <taxon>Aconoidasida</taxon>
        <taxon>Haemosporida</taxon>
        <taxon>Plasmodiidae</taxon>
        <taxon>Plasmodium</taxon>
        <taxon>Plasmodium (Laverania)</taxon>
    </lineage>
</organism>
<dbReference type="EMBL" id="KI927383">
    <property type="protein sequence ID" value="ETW54630.1"/>
    <property type="molecule type" value="Genomic_DNA"/>
</dbReference>
<evidence type="ECO:0000256" key="1">
    <source>
        <dbReference type="SAM" id="Coils"/>
    </source>
</evidence>
<evidence type="ECO:0000313" key="2">
    <source>
        <dbReference type="EMBL" id="ETW54630.1"/>
    </source>
</evidence>
<evidence type="ECO:0000313" key="3">
    <source>
        <dbReference type="Proteomes" id="UP000019103"/>
    </source>
</evidence>
<reference evidence="2 3" key="2">
    <citation type="submission" date="2013-02" db="EMBL/GenBank/DDBJ databases">
        <title>The Genome Sequence of Plasmodium falciparum Palo Alto/Uganda.</title>
        <authorList>
            <consortium name="The Broad Institute Genome Sequencing Platform"/>
            <consortium name="The Broad Institute Genome Sequencing Center for Infectious Disease"/>
            <person name="Neafsey D."/>
            <person name="Cheeseman I."/>
            <person name="Volkman S."/>
            <person name="Adams J."/>
            <person name="Walker B."/>
            <person name="Young S.K."/>
            <person name="Zeng Q."/>
            <person name="Gargeya S."/>
            <person name="Fitzgerald M."/>
            <person name="Haas B."/>
            <person name="Abouelleil A."/>
            <person name="Alvarado L."/>
            <person name="Arachchi H.M."/>
            <person name="Berlin A.M."/>
            <person name="Chapman S.B."/>
            <person name="Dewar J."/>
            <person name="Goldberg J."/>
            <person name="Griggs A."/>
            <person name="Gujja S."/>
            <person name="Hansen M."/>
            <person name="Howarth C."/>
            <person name="Imamovic A."/>
            <person name="Larimer J."/>
            <person name="McCowan C."/>
            <person name="Murphy C."/>
            <person name="Neiman D."/>
            <person name="Pearson M."/>
            <person name="Priest M."/>
            <person name="Roberts A."/>
            <person name="Saif S."/>
            <person name="Shea T."/>
            <person name="Sisk P."/>
            <person name="Sykes S."/>
            <person name="Wortman J."/>
            <person name="Nusbaum C."/>
            <person name="Birren B."/>
        </authorList>
    </citation>
    <scope>NUCLEOTIDE SEQUENCE [LARGE SCALE GENOMIC DNA]</scope>
    <source>
        <strain evidence="2 3">Palo Alto/Uganda</strain>
    </source>
</reference>
<sequence length="71" mass="8882">MEGYEEVSDLIQKFKKDTYVLNYYKRIYELNKCKSYRSIMIKDIQNKIDYKKEQEKNIKKKKKRMKMTMKL</sequence>
<feature type="coiled-coil region" evidence="1">
    <location>
        <begin position="41"/>
        <end position="71"/>
    </location>
</feature>
<accession>W4IXB1</accession>
<protein>
    <submittedName>
        <fullName evidence="2">Uncharacterized protein</fullName>
    </submittedName>
</protein>
<name>W4IXB1_PLAFP</name>
<proteinExistence type="predicted"/>